<accession>A0ABX8SAG3</accession>
<dbReference type="Proteomes" id="UP000887023">
    <property type="component" value="Chromosome"/>
</dbReference>
<keyword evidence="3" id="KW-1185">Reference proteome</keyword>
<reference evidence="2" key="1">
    <citation type="submission" date="2021-07" db="EMBL/GenBank/DDBJ databases">
        <title>Candidatus Kaistella beijingensis sp. nov. isolated from a municipal wastewater treatment plant is involved in sludge foaming.</title>
        <authorList>
            <person name="Song Y."/>
            <person name="Liu S.-J."/>
        </authorList>
    </citation>
    <scope>NUCLEOTIDE SEQUENCE</scope>
    <source>
        <strain evidence="2">DSM 43998</strain>
    </source>
</reference>
<dbReference type="Pfam" id="PF12957">
    <property type="entry name" value="DUF3846"/>
    <property type="match status" value="1"/>
</dbReference>
<dbReference type="InterPro" id="IPR024559">
    <property type="entry name" value="DUF3846"/>
</dbReference>
<evidence type="ECO:0000313" key="3">
    <source>
        <dbReference type="Proteomes" id="UP000887023"/>
    </source>
</evidence>
<name>A0ABX8SAG3_9ACTN</name>
<protein>
    <submittedName>
        <fullName evidence="2">DUF3846 domain-containing protein</fullName>
    </submittedName>
</protein>
<dbReference type="EMBL" id="CP079105">
    <property type="protein sequence ID" value="QXQ14859.1"/>
    <property type="molecule type" value="Genomic_DNA"/>
</dbReference>
<dbReference type="RefSeq" id="WP_066474874.1">
    <property type="nucleotide sequence ID" value="NZ_CP079105.1"/>
</dbReference>
<proteinExistence type="predicted"/>
<organism evidence="2 3">
    <name type="scientific">Skermania pinensis</name>
    <dbReference type="NCBI Taxonomy" id="39122"/>
    <lineage>
        <taxon>Bacteria</taxon>
        <taxon>Bacillati</taxon>
        <taxon>Actinomycetota</taxon>
        <taxon>Actinomycetes</taxon>
        <taxon>Mycobacteriales</taxon>
        <taxon>Gordoniaceae</taxon>
        <taxon>Skermania</taxon>
    </lineage>
</organism>
<feature type="domain" description="DUF3846" evidence="1">
    <location>
        <begin position="17"/>
        <end position="111"/>
    </location>
</feature>
<gene>
    <name evidence="2" type="ORF">KV203_05610</name>
</gene>
<evidence type="ECO:0000313" key="2">
    <source>
        <dbReference type="EMBL" id="QXQ14859.1"/>
    </source>
</evidence>
<sequence>MTKIRVVQTWPDLDIITIRTIGRDLASLQAAAGGAWIQAVTLRSSNMILDDEGKLKGLPRNCLAETIAALDGWTGHSYDQLVGPIVFVGPTDDTGEMTHADQLIERLRGTFTDTDKPTEPTAAMTGLVNLTDRAIAIYTDDRQVVRQLPAATQPARLAENRTTPYAPPGFLDGAIVVDIEPARPVGIPAPTPGTWYVVTREIAEVLAGHRGDLLFPLDEVTDPATGTILGYRTLGCL</sequence>
<evidence type="ECO:0000259" key="1">
    <source>
        <dbReference type="Pfam" id="PF12957"/>
    </source>
</evidence>